<dbReference type="Gene3D" id="3.10.260.10">
    <property type="entry name" value="Transcription regulator HTH, APSES-type DNA-binding domain"/>
    <property type="match status" value="1"/>
</dbReference>
<dbReference type="OrthoDB" id="5407653at2759"/>
<evidence type="ECO:0000256" key="1">
    <source>
        <dbReference type="ARBA" id="ARBA00007247"/>
    </source>
</evidence>
<sequence length="229" mass="26920">MDLYQNLHFDFLSHHPEYPHPNEADNSLLMFRPTLDRPLPPLMHPSFHWPTTNYNCYDTSFMTEPTRPKLTRNIWEDEQTLFYQVEANGIHVVRRQDNDMINGTKLLNVVGMSRGKRDGILKNEKGRVVVKVGSMYLKGVWITFERAKDLAIKYKIFELLYPLFVDDPSIFLCPNKDVPMDFYWPKPLIESSPKPYDGPTTPPSWYSPQKRKYSAEDTHRAKMIKIEPK</sequence>
<evidence type="ECO:0000259" key="6">
    <source>
        <dbReference type="PROSITE" id="PS51299"/>
    </source>
</evidence>
<dbReference type="STRING" id="4846.A0A367IXZ1"/>
<dbReference type="GO" id="GO:0043565">
    <property type="term" value="F:sequence-specific DNA binding"/>
    <property type="evidence" value="ECO:0007669"/>
    <property type="project" value="TreeGrafter"/>
</dbReference>
<organism evidence="7 8">
    <name type="scientific">Rhizopus stolonifer</name>
    <name type="common">Rhizopus nigricans</name>
    <dbReference type="NCBI Taxonomy" id="4846"/>
    <lineage>
        <taxon>Eukaryota</taxon>
        <taxon>Fungi</taxon>
        <taxon>Fungi incertae sedis</taxon>
        <taxon>Mucoromycota</taxon>
        <taxon>Mucoromycotina</taxon>
        <taxon>Mucoromycetes</taxon>
        <taxon>Mucorales</taxon>
        <taxon>Mucorineae</taxon>
        <taxon>Rhizopodaceae</taxon>
        <taxon>Rhizopus</taxon>
    </lineage>
</organism>
<proteinExistence type="inferred from homology"/>
<dbReference type="GO" id="GO:0003700">
    <property type="term" value="F:DNA-binding transcription factor activity"/>
    <property type="evidence" value="ECO:0007669"/>
    <property type="project" value="TreeGrafter"/>
</dbReference>
<dbReference type="InterPro" id="IPR003163">
    <property type="entry name" value="Tscrpt_reg_HTH_APSES-type"/>
</dbReference>
<dbReference type="PROSITE" id="PS51299">
    <property type="entry name" value="HTH_APSES"/>
    <property type="match status" value="1"/>
</dbReference>
<dbReference type="SMART" id="SM01252">
    <property type="entry name" value="KilA-N"/>
    <property type="match status" value="1"/>
</dbReference>
<protein>
    <recommendedName>
        <fullName evidence="6">HTH APSES-type domain-containing protein</fullName>
    </recommendedName>
</protein>
<feature type="region of interest" description="Disordered" evidence="5">
    <location>
        <begin position="191"/>
        <end position="218"/>
    </location>
</feature>
<feature type="domain" description="HTH APSES-type" evidence="6">
    <location>
        <begin position="69"/>
        <end position="179"/>
    </location>
</feature>
<evidence type="ECO:0000256" key="4">
    <source>
        <dbReference type="ARBA" id="ARBA00023163"/>
    </source>
</evidence>
<accession>A0A367IXZ1</accession>
<dbReference type="SUPFAM" id="SSF54616">
    <property type="entry name" value="DNA-binding domain of Mlu1-box binding protein MBP1"/>
    <property type="match status" value="1"/>
</dbReference>
<evidence type="ECO:0000313" key="7">
    <source>
        <dbReference type="EMBL" id="RCH82560.1"/>
    </source>
</evidence>
<keyword evidence="3" id="KW-0238">DNA-binding</keyword>
<evidence type="ECO:0000313" key="8">
    <source>
        <dbReference type="Proteomes" id="UP000253551"/>
    </source>
</evidence>
<comment type="caution">
    <text evidence="7">The sequence shown here is derived from an EMBL/GenBank/DDBJ whole genome shotgun (WGS) entry which is preliminary data.</text>
</comment>
<name>A0A367IXZ1_RHIST</name>
<dbReference type="InterPro" id="IPR029790">
    <property type="entry name" value="EFG1/Phd1/StuA"/>
</dbReference>
<dbReference type="PANTHER" id="PTHR47792">
    <property type="entry name" value="PROTEIN SOK2-RELATED"/>
    <property type="match status" value="1"/>
</dbReference>
<dbReference type="Pfam" id="PF04383">
    <property type="entry name" value="KilA-N"/>
    <property type="match status" value="1"/>
</dbReference>
<dbReference type="GO" id="GO:0045944">
    <property type="term" value="P:positive regulation of transcription by RNA polymerase II"/>
    <property type="evidence" value="ECO:0007669"/>
    <property type="project" value="TreeGrafter"/>
</dbReference>
<gene>
    <name evidence="7" type="ORF">CU098_008297</name>
</gene>
<dbReference type="AlphaFoldDB" id="A0A367IXZ1"/>
<keyword evidence="4" id="KW-0804">Transcription</keyword>
<dbReference type="InterPro" id="IPR018004">
    <property type="entry name" value="KilA/APSES_HTH"/>
</dbReference>
<dbReference type="GO" id="GO:0005634">
    <property type="term" value="C:nucleus"/>
    <property type="evidence" value="ECO:0007669"/>
    <property type="project" value="TreeGrafter"/>
</dbReference>
<comment type="similarity">
    <text evidence="1">Belongs to the EFG1/PHD1/stuA family.</text>
</comment>
<dbReference type="EMBL" id="PJQM01005061">
    <property type="protein sequence ID" value="RCH82560.1"/>
    <property type="molecule type" value="Genomic_DNA"/>
</dbReference>
<dbReference type="InterPro" id="IPR036887">
    <property type="entry name" value="HTH_APSES_sf"/>
</dbReference>
<evidence type="ECO:0000256" key="2">
    <source>
        <dbReference type="ARBA" id="ARBA00023015"/>
    </source>
</evidence>
<dbReference type="Proteomes" id="UP000253551">
    <property type="component" value="Unassembled WGS sequence"/>
</dbReference>
<keyword evidence="2" id="KW-0805">Transcription regulation</keyword>
<reference evidence="7 8" key="1">
    <citation type="journal article" date="2018" name="G3 (Bethesda)">
        <title>Phylogenetic and Phylogenomic Definition of Rhizopus Species.</title>
        <authorList>
            <person name="Gryganskyi A.P."/>
            <person name="Golan J."/>
            <person name="Dolatabadi S."/>
            <person name="Mondo S."/>
            <person name="Robb S."/>
            <person name="Idnurm A."/>
            <person name="Muszewska A."/>
            <person name="Steczkiewicz K."/>
            <person name="Masonjones S."/>
            <person name="Liao H.L."/>
            <person name="Gajdeczka M.T."/>
            <person name="Anike F."/>
            <person name="Vuek A."/>
            <person name="Anishchenko I.M."/>
            <person name="Voigt K."/>
            <person name="de Hoog G.S."/>
            <person name="Smith M.E."/>
            <person name="Heitman J."/>
            <person name="Vilgalys R."/>
            <person name="Stajich J.E."/>
        </authorList>
    </citation>
    <scope>NUCLEOTIDE SEQUENCE [LARGE SCALE GENOMIC DNA]</scope>
    <source>
        <strain evidence="7 8">LSU 92-RS-03</strain>
    </source>
</reference>
<dbReference type="PANTHER" id="PTHR47792:SF1">
    <property type="entry name" value="PROTEIN SOK2-RELATED"/>
    <property type="match status" value="1"/>
</dbReference>
<evidence type="ECO:0000256" key="3">
    <source>
        <dbReference type="ARBA" id="ARBA00023125"/>
    </source>
</evidence>
<keyword evidence="8" id="KW-1185">Reference proteome</keyword>
<evidence type="ECO:0000256" key="5">
    <source>
        <dbReference type="SAM" id="MobiDB-lite"/>
    </source>
</evidence>